<accession>A0A8T0NG08</accession>
<feature type="compositionally biased region" description="Polar residues" evidence="1">
    <location>
        <begin position="331"/>
        <end position="348"/>
    </location>
</feature>
<feature type="compositionally biased region" description="Acidic residues" evidence="1">
    <location>
        <begin position="306"/>
        <end position="319"/>
    </location>
</feature>
<evidence type="ECO:0000313" key="3">
    <source>
        <dbReference type="Proteomes" id="UP000823388"/>
    </source>
</evidence>
<evidence type="ECO:0000256" key="1">
    <source>
        <dbReference type="SAM" id="MobiDB-lite"/>
    </source>
</evidence>
<organism evidence="2 3">
    <name type="scientific">Panicum virgatum</name>
    <name type="common">Blackwell switchgrass</name>
    <dbReference type="NCBI Taxonomy" id="38727"/>
    <lineage>
        <taxon>Eukaryota</taxon>
        <taxon>Viridiplantae</taxon>
        <taxon>Streptophyta</taxon>
        <taxon>Embryophyta</taxon>
        <taxon>Tracheophyta</taxon>
        <taxon>Spermatophyta</taxon>
        <taxon>Magnoliopsida</taxon>
        <taxon>Liliopsida</taxon>
        <taxon>Poales</taxon>
        <taxon>Poaceae</taxon>
        <taxon>PACMAD clade</taxon>
        <taxon>Panicoideae</taxon>
        <taxon>Panicodae</taxon>
        <taxon>Paniceae</taxon>
        <taxon>Panicinae</taxon>
        <taxon>Panicum</taxon>
        <taxon>Panicum sect. Hiantes</taxon>
    </lineage>
</organism>
<feature type="region of interest" description="Disordered" evidence="1">
    <location>
        <begin position="489"/>
        <end position="517"/>
    </location>
</feature>
<comment type="caution">
    <text evidence="2">The sequence shown here is derived from an EMBL/GenBank/DDBJ whole genome shotgun (WGS) entry which is preliminary data.</text>
</comment>
<protein>
    <submittedName>
        <fullName evidence="2">Uncharacterized protein</fullName>
    </submittedName>
</protein>
<feature type="region of interest" description="Disordered" evidence="1">
    <location>
        <begin position="1"/>
        <end position="65"/>
    </location>
</feature>
<evidence type="ECO:0000313" key="2">
    <source>
        <dbReference type="EMBL" id="KAG2547735.1"/>
    </source>
</evidence>
<feature type="region of interest" description="Disordered" evidence="1">
    <location>
        <begin position="303"/>
        <end position="348"/>
    </location>
</feature>
<dbReference type="EMBL" id="CM029053">
    <property type="protein sequence ID" value="KAG2547735.1"/>
    <property type="molecule type" value="Genomic_DNA"/>
</dbReference>
<dbReference type="PANTHER" id="PTHR33170">
    <property type="entry name" value="DUF4283 DOMAIN-CONTAINING PROTEIN-RELATED"/>
    <property type="match status" value="1"/>
</dbReference>
<dbReference type="PANTHER" id="PTHR33170:SF40">
    <property type="entry name" value="OS04G0557100 PROTEIN"/>
    <property type="match status" value="1"/>
</dbReference>
<keyword evidence="3" id="KW-1185">Reference proteome</keyword>
<gene>
    <name evidence="2" type="ORF">PVAP13_9KG120670</name>
</gene>
<dbReference type="AlphaFoldDB" id="A0A8T0NG08"/>
<sequence>MSQPEFSIDDPIARNKRQAPDNGRANFVPRQTFTPRVPRVDYQKPISKQVGNKRHAQEASQSDVEVQKRVADLSKPKFCFRCFTKGHDMLECEASIFCEICESEEHVKQKYGNGFFHIPHAPIKSVNDNRIAKIILDGGSLSTKQLIAELQARIPSQSSWNWNVRVVENDFIVTLPSADDLERVIRYGGFFIKEKKIHLNFEVRSEEQEGLLLPKIWIRILKVPSKLREISVLWALGSMVGATQMVDMVTSKNSPYGRVLVTVLDSKAIPEQLCVVIGDRWFEFPIEVDSIILGVESYIGEKDNNNDDENDDLLGDDDLLGGRNTTDRQHNASSGPKNNSDPSNQTSGFQQKNFEAMAHEILDMVTGDLFEEIANRVMAENDGNEDSVMESLGADGKFACNRDATTYEGVTGEAVAFKVAPAATPTQLQQLDAFVGSTDMVGDMAMDAADLHKVGGADQEGYSTTESGAEAVSLGVIEMDGREEALVTPVKASSMQAQRPSRRSSARRAGSLDEHSLARARGASQPIFRFKLGWLTRDDFREVVERSWASVCEGKTAIDLWQNKIRRLRQFLREKKELISKLDMLDKKAETQTLNQWEVDLKQTLKSRLIQLLREKEIKWYQRGKTKNLLFGDMNTKYFHLIATGKHRKTRIFQLEDDGKIIKGAKFSYNEVREAIFQMEHNKAPGPDGFPAEFYQAFWDLIKDDLMAMFVDFHNGTLPLYSLNLGIITLLPKKDNTVQIQ</sequence>
<reference evidence="2" key="1">
    <citation type="submission" date="2020-05" db="EMBL/GenBank/DDBJ databases">
        <title>WGS assembly of Panicum virgatum.</title>
        <authorList>
            <person name="Lovell J.T."/>
            <person name="Jenkins J."/>
            <person name="Shu S."/>
            <person name="Juenger T.E."/>
            <person name="Schmutz J."/>
        </authorList>
    </citation>
    <scope>NUCLEOTIDE SEQUENCE</scope>
    <source>
        <strain evidence="2">AP13</strain>
    </source>
</reference>
<name>A0A8T0NG08_PANVG</name>
<dbReference type="Proteomes" id="UP000823388">
    <property type="component" value="Chromosome 9K"/>
</dbReference>
<proteinExistence type="predicted"/>